<reference evidence="1 2" key="1">
    <citation type="submission" date="2024-08" db="EMBL/GenBank/DDBJ databases">
        <authorList>
            <person name="Cucini C."/>
            <person name="Frati F."/>
        </authorList>
    </citation>
    <scope>NUCLEOTIDE SEQUENCE [LARGE SCALE GENOMIC DNA]</scope>
</reference>
<organism evidence="1 2">
    <name type="scientific">Orchesella dallaii</name>
    <dbReference type="NCBI Taxonomy" id="48710"/>
    <lineage>
        <taxon>Eukaryota</taxon>
        <taxon>Metazoa</taxon>
        <taxon>Ecdysozoa</taxon>
        <taxon>Arthropoda</taxon>
        <taxon>Hexapoda</taxon>
        <taxon>Collembola</taxon>
        <taxon>Entomobryomorpha</taxon>
        <taxon>Entomobryoidea</taxon>
        <taxon>Orchesellidae</taxon>
        <taxon>Orchesellinae</taxon>
        <taxon>Orchesella</taxon>
    </lineage>
</organism>
<dbReference type="EMBL" id="CAXLJM020000004">
    <property type="protein sequence ID" value="CAL8070516.1"/>
    <property type="molecule type" value="Genomic_DNA"/>
</dbReference>
<sequence length="154" mass="17706">MGDALSPVYKHWVTISHQFSKMGDALSPIYKKVWTSGPQFIKKWGPQNYGDPELNKKGFEKPDDSLLDQILREGTGVIRHRSKERLGSAVSSANNPITTQKALSIWTEYIEKRVDELEEDLDPKLQVLYRTKRNWVSSTESMGSEFKLQIKQNH</sequence>
<evidence type="ECO:0000313" key="2">
    <source>
        <dbReference type="Proteomes" id="UP001642540"/>
    </source>
</evidence>
<protein>
    <submittedName>
        <fullName evidence="1">Uncharacterized protein</fullName>
    </submittedName>
</protein>
<accession>A0ABP1PLS9</accession>
<dbReference type="Proteomes" id="UP001642540">
    <property type="component" value="Unassembled WGS sequence"/>
</dbReference>
<comment type="caution">
    <text evidence="1">The sequence shown here is derived from an EMBL/GenBank/DDBJ whole genome shotgun (WGS) entry which is preliminary data.</text>
</comment>
<gene>
    <name evidence="1" type="ORF">ODALV1_LOCUS1278</name>
</gene>
<evidence type="ECO:0000313" key="1">
    <source>
        <dbReference type="EMBL" id="CAL8070516.1"/>
    </source>
</evidence>
<keyword evidence="2" id="KW-1185">Reference proteome</keyword>
<proteinExistence type="predicted"/>
<name>A0ABP1PLS9_9HEXA</name>